<name>A0A9P5XCK7_9AGAR</name>
<evidence type="ECO:0000256" key="6">
    <source>
        <dbReference type="ARBA" id="ARBA00022525"/>
    </source>
</evidence>
<accession>A0A9P5XCK7</accession>
<comment type="catalytic activity">
    <reaction evidence="1">
        <text>Endohydrolysis of (1-&gt;4)-beta-D-xylosidic linkages in xylans.</text>
        <dbReference type="EC" id="3.2.1.8"/>
    </reaction>
</comment>
<dbReference type="OrthoDB" id="3055998at2759"/>
<comment type="similarity">
    <text evidence="4">Belongs to the glycosyl hydrolase 10 (cellulase F) family.</text>
</comment>
<protein>
    <recommendedName>
        <fullName evidence="5">endo-1,4-beta-xylanase</fullName>
        <ecNumber evidence="5">3.2.1.8</ecNumber>
    </recommendedName>
</protein>
<gene>
    <name evidence="12" type="ORF">P691DRAFT_672743</name>
</gene>
<dbReference type="Proteomes" id="UP000807342">
    <property type="component" value="Unassembled WGS sequence"/>
</dbReference>
<keyword evidence="10" id="KW-0624">Polysaccharide degradation</keyword>
<reference evidence="12" key="1">
    <citation type="submission" date="2020-11" db="EMBL/GenBank/DDBJ databases">
        <authorList>
            <consortium name="DOE Joint Genome Institute"/>
            <person name="Ahrendt S."/>
            <person name="Riley R."/>
            <person name="Andreopoulos W."/>
            <person name="Labutti K."/>
            <person name="Pangilinan J."/>
            <person name="Ruiz-Duenas F.J."/>
            <person name="Barrasa J.M."/>
            <person name="Sanchez-Garcia M."/>
            <person name="Camarero S."/>
            <person name="Miyauchi S."/>
            <person name="Serrano A."/>
            <person name="Linde D."/>
            <person name="Babiker R."/>
            <person name="Drula E."/>
            <person name="Ayuso-Fernandez I."/>
            <person name="Pacheco R."/>
            <person name="Padilla G."/>
            <person name="Ferreira P."/>
            <person name="Barriuso J."/>
            <person name="Kellner H."/>
            <person name="Castanera R."/>
            <person name="Alfaro M."/>
            <person name="Ramirez L."/>
            <person name="Pisabarro A.G."/>
            <person name="Kuo A."/>
            <person name="Tritt A."/>
            <person name="Lipzen A."/>
            <person name="He G."/>
            <person name="Yan M."/>
            <person name="Ng V."/>
            <person name="Cullen D."/>
            <person name="Martin F."/>
            <person name="Rosso M.-N."/>
            <person name="Henrissat B."/>
            <person name="Hibbett D."/>
            <person name="Martinez A.T."/>
            <person name="Grigoriev I.V."/>
        </authorList>
    </citation>
    <scope>NUCLEOTIDE SEQUENCE</scope>
    <source>
        <strain evidence="12">MF-IS2</strain>
    </source>
</reference>
<evidence type="ECO:0000256" key="4">
    <source>
        <dbReference type="ARBA" id="ARBA00007495"/>
    </source>
</evidence>
<evidence type="ECO:0000313" key="13">
    <source>
        <dbReference type="Proteomes" id="UP000807342"/>
    </source>
</evidence>
<dbReference type="EMBL" id="MU151227">
    <property type="protein sequence ID" value="KAF9446836.1"/>
    <property type="molecule type" value="Genomic_DNA"/>
</dbReference>
<comment type="pathway">
    <text evidence="3">Glycan degradation; xylan degradation.</text>
</comment>
<dbReference type="GO" id="GO:0005576">
    <property type="term" value="C:extracellular region"/>
    <property type="evidence" value="ECO:0007669"/>
    <property type="project" value="UniProtKB-SubCell"/>
</dbReference>
<keyword evidence="7" id="KW-0858">Xylan degradation</keyword>
<dbReference type="PROSITE" id="PS51760">
    <property type="entry name" value="GH10_2"/>
    <property type="match status" value="1"/>
</dbReference>
<comment type="subcellular location">
    <subcellularLocation>
        <location evidence="2">Secreted</location>
    </subcellularLocation>
</comment>
<organism evidence="12 13">
    <name type="scientific">Macrolepiota fuliginosa MF-IS2</name>
    <dbReference type="NCBI Taxonomy" id="1400762"/>
    <lineage>
        <taxon>Eukaryota</taxon>
        <taxon>Fungi</taxon>
        <taxon>Dikarya</taxon>
        <taxon>Basidiomycota</taxon>
        <taxon>Agaricomycotina</taxon>
        <taxon>Agaricomycetes</taxon>
        <taxon>Agaricomycetidae</taxon>
        <taxon>Agaricales</taxon>
        <taxon>Agaricineae</taxon>
        <taxon>Agaricaceae</taxon>
        <taxon>Macrolepiota</taxon>
    </lineage>
</organism>
<evidence type="ECO:0000256" key="8">
    <source>
        <dbReference type="ARBA" id="ARBA00022801"/>
    </source>
</evidence>
<evidence type="ECO:0000313" key="12">
    <source>
        <dbReference type="EMBL" id="KAF9446836.1"/>
    </source>
</evidence>
<dbReference type="InterPro" id="IPR017853">
    <property type="entry name" value="GH"/>
</dbReference>
<keyword evidence="9" id="KW-0119">Carbohydrate metabolism</keyword>
<sequence length="129" mass="13728">PTSTATGGLNTAAKAAGKLFFGTAVDNGSLNDSPYRAILNDVKEFGQLTPANSMKWDATEASRGTFTFTNGDAIVDVAKANGQLVRGHTTVWHSQLPSWVSNGNFDNSTLISIVQNHVTTVVDHYKGNM</sequence>
<feature type="domain" description="GH10" evidence="11">
    <location>
        <begin position="3"/>
        <end position="129"/>
    </location>
</feature>
<dbReference type="SUPFAM" id="SSF51445">
    <property type="entry name" value="(Trans)glycosidases"/>
    <property type="match status" value="1"/>
</dbReference>
<dbReference type="AlphaFoldDB" id="A0A9P5XCK7"/>
<evidence type="ECO:0000256" key="9">
    <source>
        <dbReference type="ARBA" id="ARBA00023277"/>
    </source>
</evidence>
<dbReference type="EC" id="3.2.1.8" evidence="5"/>
<dbReference type="Pfam" id="PF00331">
    <property type="entry name" value="Glyco_hydro_10"/>
    <property type="match status" value="1"/>
</dbReference>
<keyword evidence="8 12" id="KW-0378">Hydrolase</keyword>
<keyword evidence="6" id="KW-0964">Secreted</keyword>
<evidence type="ECO:0000256" key="1">
    <source>
        <dbReference type="ARBA" id="ARBA00000681"/>
    </source>
</evidence>
<evidence type="ECO:0000259" key="11">
    <source>
        <dbReference type="PROSITE" id="PS51760"/>
    </source>
</evidence>
<evidence type="ECO:0000256" key="7">
    <source>
        <dbReference type="ARBA" id="ARBA00022651"/>
    </source>
</evidence>
<comment type="caution">
    <text evidence="12">The sequence shown here is derived from an EMBL/GenBank/DDBJ whole genome shotgun (WGS) entry which is preliminary data.</text>
</comment>
<dbReference type="InterPro" id="IPR001000">
    <property type="entry name" value="GH10_dom"/>
</dbReference>
<dbReference type="Gene3D" id="3.20.20.80">
    <property type="entry name" value="Glycosidases"/>
    <property type="match status" value="1"/>
</dbReference>
<dbReference type="GO" id="GO:0031176">
    <property type="term" value="F:endo-1,4-beta-xylanase activity"/>
    <property type="evidence" value="ECO:0007669"/>
    <property type="project" value="UniProtKB-EC"/>
</dbReference>
<evidence type="ECO:0000256" key="3">
    <source>
        <dbReference type="ARBA" id="ARBA00004851"/>
    </source>
</evidence>
<dbReference type="InterPro" id="IPR044846">
    <property type="entry name" value="GH10"/>
</dbReference>
<dbReference type="GO" id="GO:0045493">
    <property type="term" value="P:xylan catabolic process"/>
    <property type="evidence" value="ECO:0007669"/>
    <property type="project" value="UniProtKB-KW"/>
</dbReference>
<evidence type="ECO:0000256" key="2">
    <source>
        <dbReference type="ARBA" id="ARBA00004613"/>
    </source>
</evidence>
<proteinExistence type="inferred from homology"/>
<keyword evidence="13" id="KW-1185">Reference proteome</keyword>
<feature type="non-terminal residue" evidence="12">
    <location>
        <position position="1"/>
    </location>
</feature>
<dbReference type="PANTHER" id="PTHR31490:SF35">
    <property type="entry name" value="ENDO-1,4-BETA-XYLANASE"/>
    <property type="match status" value="1"/>
</dbReference>
<evidence type="ECO:0000256" key="10">
    <source>
        <dbReference type="ARBA" id="ARBA00023326"/>
    </source>
</evidence>
<dbReference type="PANTHER" id="PTHR31490">
    <property type="entry name" value="GLYCOSYL HYDROLASE"/>
    <property type="match status" value="1"/>
</dbReference>
<evidence type="ECO:0000256" key="5">
    <source>
        <dbReference type="ARBA" id="ARBA00012590"/>
    </source>
</evidence>